<dbReference type="Proteomes" id="UP001140949">
    <property type="component" value="Unassembled WGS sequence"/>
</dbReference>
<accession>A0AAX6HHI0</accession>
<feature type="region of interest" description="Disordered" evidence="1">
    <location>
        <begin position="253"/>
        <end position="284"/>
    </location>
</feature>
<protein>
    <submittedName>
        <fullName evidence="2">GDSL esterase/lipase</fullName>
    </submittedName>
</protein>
<evidence type="ECO:0000256" key="1">
    <source>
        <dbReference type="SAM" id="MobiDB-lite"/>
    </source>
</evidence>
<dbReference type="EMBL" id="JANAVB010009400">
    <property type="protein sequence ID" value="KAJ6840323.1"/>
    <property type="molecule type" value="Genomic_DNA"/>
</dbReference>
<evidence type="ECO:0000313" key="2">
    <source>
        <dbReference type="EMBL" id="KAJ6840323.1"/>
    </source>
</evidence>
<feature type="compositionally biased region" description="Basic and acidic residues" evidence="1">
    <location>
        <begin position="263"/>
        <end position="274"/>
    </location>
</feature>
<comment type="caution">
    <text evidence="2">The sequence shown here is derived from an EMBL/GenBank/DDBJ whole genome shotgun (WGS) entry which is preliminary data.</text>
</comment>
<feature type="compositionally biased region" description="Basic and acidic residues" evidence="1">
    <location>
        <begin position="218"/>
        <end position="227"/>
    </location>
</feature>
<dbReference type="AlphaFoldDB" id="A0AAX6HHI0"/>
<name>A0AAX6HHI0_IRIPA</name>
<organism evidence="2 3">
    <name type="scientific">Iris pallida</name>
    <name type="common">Sweet iris</name>
    <dbReference type="NCBI Taxonomy" id="29817"/>
    <lineage>
        <taxon>Eukaryota</taxon>
        <taxon>Viridiplantae</taxon>
        <taxon>Streptophyta</taxon>
        <taxon>Embryophyta</taxon>
        <taxon>Tracheophyta</taxon>
        <taxon>Spermatophyta</taxon>
        <taxon>Magnoliopsida</taxon>
        <taxon>Liliopsida</taxon>
        <taxon>Asparagales</taxon>
        <taxon>Iridaceae</taxon>
        <taxon>Iridoideae</taxon>
        <taxon>Irideae</taxon>
        <taxon>Iris</taxon>
    </lineage>
</organism>
<reference evidence="2" key="2">
    <citation type="submission" date="2023-04" db="EMBL/GenBank/DDBJ databases">
        <authorList>
            <person name="Bruccoleri R.E."/>
            <person name="Oakeley E.J."/>
            <person name="Faust A.-M."/>
            <person name="Dessus-Babus S."/>
            <person name="Altorfer M."/>
            <person name="Burckhardt D."/>
            <person name="Oertli M."/>
            <person name="Naumann U."/>
            <person name="Petersen F."/>
            <person name="Wong J."/>
        </authorList>
    </citation>
    <scope>NUCLEOTIDE SEQUENCE</scope>
    <source>
        <strain evidence="2">GSM-AAB239-AS_SAM_17_03QT</strain>
        <tissue evidence="2">Leaf</tissue>
    </source>
</reference>
<proteinExistence type="predicted"/>
<sequence>MKKKKKRPSRLWSSVLWWSRGCCIIQGPQLPVYKLAIVDSLLQFHVVGPPLLQPMSFQELLLPLRHHKQLCCYFAPAADAPLVVQASSSILGLCSDRSSPSRIIVVAADIVTAVHIQMRCPFLHLCRPQPLLPSAVHHRRSRHRTIRQCRPHPSPDISSLLADVLKTHRKRNRRGVEQMALHKHPLFGQCLAHLESKPGPQGVPADADVGAAEPVDRRPERLQRPIEPDGALQALPSQETEVVLQVPPYCRAVEQRAPQGQDGPRRTARPHDDEVGQGCGPVPL</sequence>
<keyword evidence="3" id="KW-1185">Reference proteome</keyword>
<reference evidence="2" key="1">
    <citation type="journal article" date="2023" name="GigaByte">
        <title>Genome assembly of the bearded iris, Iris pallida Lam.</title>
        <authorList>
            <person name="Bruccoleri R.E."/>
            <person name="Oakeley E.J."/>
            <person name="Faust A.M.E."/>
            <person name="Altorfer M."/>
            <person name="Dessus-Babus S."/>
            <person name="Burckhardt D."/>
            <person name="Oertli M."/>
            <person name="Naumann U."/>
            <person name="Petersen F."/>
            <person name="Wong J."/>
        </authorList>
    </citation>
    <scope>NUCLEOTIDE SEQUENCE</scope>
    <source>
        <strain evidence="2">GSM-AAB239-AS_SAM_17_03QT</strain>
    </source>
</reference>
<evidence type="ECO:0000313" key="3">
    <source>
        <dbReference type="Proteomes" id="UP001140949"/>
    </source>
</evidence>
<gene>
    <name evidence="2" type="ORF">M6B38_310670</name>
</gene>
<feature type="region of interest" description="Disordered" evidence="1">
    <location>
        <begin position="218"/>
        <end position="238"/>
    </location>
</feature>